<organism evidence="4 5">
    <name type="scientific">Neoroseomonas marina</name>
    <dbReference type="NCBI Taxonomy" id="1232220"/>
    <lineage>
        <taxon>Bacteria</taxon>
        <taxon>Pseudomonadati</taxon>
        <taxon>Pseudomonadota</taxon>
        <taxon>Alphaproteobacteria</taxon>
        <taxon>Acetobacterales</taxon>
        <taxon>Acetobacteraceae</taxon>
        <taxon>Neoroseomonas</taxon>
    </lineage>
</organism>
<evidence type="ECO:0000256" key="2">
    <source>
        <dbReference type="SAM" id="SignalP"/>
    </source>
</evidence>
<sequence length="1040" mass="105375">MSRHPPVPAPCHRRFWLGLSIFSLPLALALGSAPVSAACTTVGSSTTCTADAPNPVTATIGAGNTPAGDNQTVRLDAGAEVTVGDAPGISLRDGANVTVGGTITTTAVVSEGAYETGGNTIEFRDNGVLTVTQGGRVLALGTQDRGEAVNLQGTGSTVINNGLIQAPYTTAIWLQADYSRNTIINGPTGVIEAPGGSMAPGSVLGGSAFASVDFANQGTILGGLHLLRGDDILRIYTGSVITGTFSGGEGHDLVYLSGSGTDSMAGTFTTFEELYKNGTGTWTLTSPVTDVGLIRVQEGTLILAANNAGFTGAVTVDAPGILQGRGQDLPLVITDDGLVRFAQPDAGVYAGLITGTGWIEKTGAGVLRLLPADPGGNGFTGGTRLTGGVLAVAADNALGAPTAAIVFNGGTLRFDAAFDPAATRPISLLAPGGTIDTNGFTPTIVQGITGAGGLTVTGAGMLTLTGANAYAGGTTIAPGARLRIGAGGMNGSLLGPVRNDGTLVFDRAGTLGFDGAIAGQGSVEQNGPGTTVLNGPASYTGETRVNAGTLRAGAPGVFSASSVHVVGAGGVLDLADRDQTIGGLVNAGFTTLGHVPGTVLTVNGSVVGQGGVIGLTTYLGGDNSPTDRIRLVGGTAGGISLLRVANAGGPGALTLGDGIRVLETASGATTAPGAFRLESRVVAGAYEYQLFRGGSTSGEDWFLRSALPAGPGQDSVPLYRPEVALYAPIPALMRQMGMATLGTLHARVGEEENIRGLESGSPYVNGAWARSFGERSDSRWNGGAAPSAEGDLVGFQAGLDLFRRTGSDGHRDHVGIYVAQARYNADISGTALGVADSAVGKLALDGPAVGAYWTHFGPTGWYVDAVLQASFIDARATGRDGTRLDTDGQAYAASLEAGYPVALGGGWQLEPQAQMIWQTVDVANTTDAYSSVRWSPGSAILGRVGARVQYTAQSGNTLWQPFARVNLWHGNSDSDRVALGGSEPIGMRIGDTALQAGIGLTARVGRNVSLYALADYRWTLDDVNSSQDTLQGVAGLRVNW</sequence>
<feature type="domain" description="Autotransporter" evidence="3">
    <location>
        <begin position="760"/>
        <end position="1040"/>
    </location>
</feature>
<dbReference type="SUPFAM" id="SSF103515">
    <property type="entry name" value="Autotransporter"/>
    <property type="match status" value="1"/>
</dbReference>
<name>A0A848E975_9PROT</name>
<dbReference type="SMART" id="SM00869">
    <property type="entry name" value="Autotransporter"/>
    <property type="match status" value="1"/>
</dbReference>
<dbReference type="Pfam" id="PF12951">
    <property type="entry name" value="PATR"/>
    <property type="match status" value="4"/>
</dbReference>
<dbReference type="InterPro" id="IPR013425">
    <property type="entry name" value="Autotrns_rpt"/>
</dbReference>
<dbReference type="Proteomes" id="UP000548582">
    <property type="component" value="Unassembled WGS sequence"/>
</dbReference>
<dbReference type="InterPro" id="IPR043990">
    <property type="entry name" value="AC_1"/>
</dbReference>
<dbReference type="InterPro" id="IPR006315">
    <property type="entry name" value="OM_autotransptr_brl_dom"/>
</dbReference>
<dbReference type="InterPro" id="IPR003991">
    <property type="entry name" value="Pertactin_virulence_factor"/>
</dbReference>
<dbReference type="NCBIfam" id="TIGR01414">
    <property type="entry name" value="autotrans_barl"/>
    <property type="match status" value="1"/>
</dbReference>
<dbReference type="EMBL" id="JABBKX010000002">
    <property type="protein sequence ID" value="NMJ41011.1"/>
    <property type="molecule type" value="Genomic_DNA"/>
</dbReference>
<dbReference type="PROSITE" id="PS51208">
    <property type="entry name" value="AUTOTRANSPORTER"/>
    <property type="match status" value="1"/>
</dbReference>
<dbReference type="Gene3D" id="2.40.128.130">
    <property type="entry name" value="Autotransporter beta-domain"/>
    <property type="match status" value="1"/>
</dbReference>
<dbReference type="InterPro" id="IPR051551">
    <property type="entry name" value="Autotransporter_adhesion"/>
</dbReference>
<dbReference type="InterPro" id="IPR012332">
    <property type="entry name" value="Autotransporter_pectin_lyase_C"/>
</dbReference>
<dbReference type="Gene3D" id="2.160.20.20">
    <property type="match status" value="1"/>
</dbReference>
<accession>A0A848E975</accession>
<dbReference type="GO" id="GO:0019867">
    <property type="term" value="C:outer membrane"/>
    <property type="evidence" value="ECO:0007669"/>
    <property type="project" value="InterPro"/>
</dbReference>
<dbReference type="InterPro" id="IPR036709">
    <property type="entry name" value="Autotransporte_beta_dom_sf"/>
</dbReference>
<keyword evidence="5" id="KW-1185">Reference proteome</keyword>
<dbReference type="Pfam" id="PF03797">
    <property type="entry name" value="Autotransporter"/>
    <property type="match status" value="1"/>
</dbReference>
<dbReference type="PANTHER" id="PTHR35037">
    <property type="entry name" value="C-TERMINAL REGION OF AIDA-LIKE PROTEIN"/>
    <property type="match status" value="1"/>
</dbReference>
<dbReference type="AlphaFoldDB" id="A0A848E975"/>
<dbReference type="CDD" id="cd01344">
    <property type="entry name" value="PL2_Passenger_AT"/>
    <property type="match status" value="1"/>
</dbReference>
<protein>
    <submittedName>
        <fullName evidence="4">Autotransporter outer membrane beta-barrel domain-containing protein</fullName>
    </submittedName>
</protein>
<dbReference type="SUPFAM" id="SSF51126">
    <property type="entry name" value="Pectin lyase-like"/>
    <property type="match status" value="1"/>
</dbReference>
<proteinExistence type="predicted"/>
<feature type="signal peptide" evidence="2">
    <location>
        <begin position="1"/>
        <end position="37"/>
    </location>
</feature>
<evidence type="ECO:0000259" key="3">
    <source>
        <dbReference type="PROSITE" id="PS51208"/>
    </source>
</evidence>
<dbReference type="PRINTS" id="PR01484">
    <property type="entry name" value="PRTACTNFAMLY"/>
</dbReference>
<evidence type="ECO:0000256" key="1">
    <source>
        <dbReference type="ARBA" id="ARBA00022729"/>
    </source>
</evidence>
<gene>
    <name evidence="4" type="ORF">GWK16_07150</name>
</gene>
<feature type="chain" id="PRO_5033038049" evidence="2">
    <location>
        <begin position="38"/>
        <end position="1040"/>
    </location>
</feature>
<dbReference type="Pfam" id="PF18883">
    <property type="entry name" value="AC_1"/>
    <property type="match status" value="1"/>
</dbReference>
<dbReference type="InterPro" id="IPR011050">
    <property type="entry name" value="Pectin_lyase_fold/virulence"/>
</dbReference>
<evidence type="ECO:0000313" key="4">
    <source>
        <dbReference type="EMBL" id="NMJ41011.1"/>
    </source>
</evidence>
<dbReference type="InterPro" id="IPR005546">
    <property type="entry name" value="Autotransporte_beta"/>
</dbReference>
<dbReference type="NCBIfam" id="TIGR02601">
    <property type="entry name" value="autotrns_rpt"/>
    <property type="match status" value="2"/>
</dbReference>
<evidence type="ECO:0000313" key="5">
    <source>
        <dbReference type="Proteomes" id="UP000548582"/>
    </source>
</evidence>
<comment type="caution">
    <text evidence="4">The sequence shown here is derived from an EMBL/GenBank/DDBJ whole genome shotgun (WGS) entry which is preliminary data.</text>
</comment>
<dbReference type="PANTHER" id="PTHR35037:SF3">
    <property type="entry name" value="C-TERMINAL REGION OF AIDA-LIKE PROTEIN"/>
    <property type="match status" value="1"/>
</dbReference>
<reference evidence="4 5" key="1">
    <citation type="submission" date="2020-03" db="EMBL/GenBank/DDBJ databases">
        <authorList>
            <person name="Sun Q."/>
        </authorList>
    </citation>
    <scope>NUCLEOTIDE SEQUENCE [LARGE SCALE GENOMIC DNA]</scope>
    <source>
        <strain evidence="4 5">JC162</strain>
    </source>
</reference>
<keyword evidence="1 2" id="KW-0732">Signal</keyword>